<evidence type="ECO:0000313" key="2">
    <source>
        <dbReference type="Proteomes" id="UP000682713"/>
    </source>
</evidence>
<reference evidence="1 2" key="1">
    <citation type="submission" date="2021-05" db="EMBL/GenBank/DDBJ databases">
        <title>Novel Bacillus species.</title>
        <authorList>
            <person name="Liu G."/>
        </authorList>
    </citation>
    <scope>NUCLEOTIDE SEQUENCE [LARGE SCALE GENOMIC DNA]</scope>
    <source>
        <strain evidence="1 2">FJAT-49732</strain>
    </source>
</reference>
<organism evidence="1 2">
    <name type="scientific">Lederbergia citrisecunda</name>
    <dbReference type="NCBI Taxonomy" id="2833583"/>
    <lineage>
        <taxon>Bacteria</taxon>
        <taxon>Bacillati</taxon>
        <taxon>Bacillota</taxon>
        <taxon>Bacilli</taxon>
        <taxon>Bacillales</taxon>
        <taxon>Bacillaceae</taxon>
        <taxon>Lederbergia</taxon>
    </lineage>
</organism>
<sequence>MEITGHTVEQLLDPTGILEGDRYEFFLDLDVLEDDELFSENGIQLRVIFSIIGDEKRVANYNFMEQVTNQFLDFALDEEEEKMVADYCSQHLD</sequence>
<keyword evidence="2" id="KW-1185">Reference proteome</keyword>
<dbReference type="RefSeq" id="WP_213109982.1">
    <property type="nucleotide sequence ID" value="NZ_JAGYPJ010000001.1"/>
</dbReference>
<dbReference type="AlphaFoldDB" id="A0A942YK52"/>
<dbReference type="Pfam" id="PF20119">
    <property type="entry name" value="DUF6509"/>
    <property type="match status" value="1"/>
</dbReference>
<dbReference type="EMBL" id="JAGYPJ010000001">
    <property type="protein sequence ID" value="MBS4199292.1"/>
    <property type="molecule type" value="Genomic_DNA"/>
</dbReference>
<accession>A0A942YK52</accession>
<evidence type="ECO:0000313" key="1">
    <source>
        <dbReference type="EMBL" id="MBS4199292.1"/>
    </source>
</evidence>
<comment type="caution">
    <text evidence="1">The sequence shown here is derived from an EMBL/GenBank/DDBJ whole genome shotgun (WGS) entry which is preliminary data.</text>
</comment>
<dbReference type="InterPro" id="IPR045424">
    <property type="entry name" value="DUF6509"/>
</dbReference>
<gene>
    <name evidence="1" type="ORF">KHA93_06435</name>
</gene>
<proteinExistence type="predicted"/>
<name>A0A942YK52_9BACI</name>
<protein>
    <submittedName>
        <fullName evidence="1">Pullulanase</fullName>
    </submittedName>
</protein>
<dbReference type="Proteomes" id="UP000682713">
    <property type="component" value="Unassembled WGS sequence"/>
</dbReference>